<dbReference type="SUPFAM" id="SSF54373">
    <property type="entry name" value="FAD-linked reductases, C-terminal domain"/>
    <property type="match status" value="1"/>
</dbReference>
<protein>
    <submittedName>
        <fullName evidence="6">GMC oxidoreductase</fullName>
    </submittedName>
</protein>
<feature type="domain" description="Glucose-methanol-choline oxidoreductase C-terminal" evidence="5">
    <location>
        <begin position="499"/>
        <end position="631"/>
    </location>
</feature>
<name>A0A6A6CD64_ZASCE</name>
<dbReference type="OrthoDB" id="269227at2759"/>
<comment type="similarity">
    <text evidence="1">Belongs to the GMC oxidoreductase family.</text>
</comment>
<dbReference type="PANTHER" id="PTHR11552:SF115">
    <property type="entry name" value="DEHYDROGENASE XPTC-RELATED"/>
    <property type="match status" value="1"/>
</dbReference>
<dbReference type="InterPro" id="IPR007867">
    <property type="entry name" value="GMC_OxRtase_C"/>
</dbReference>
<dbReference type="Gene3D" id="3.50.50.60">
    <property type="entry name" value="FAD/NAD(P)-binding domain"/>
    <property type="match status" value="1"/>
</dbReference>
<dbReference type="GO" id="GO:0050660">
    <property type="term" value="F:flavin adenine dinucleotide binding"/>
    <property type="evidence" value="ECO:0007669"/>
    <property type="project" value="InterPro"/>
</dbReference>
<dbReference type="GO" id="GO:0016614">
    <property type="term" value="F:oxidoreductase activity, acting on CH-OH group of donors"/>
    <property type="evidence" value="ECO:0007669"/>
    <property type="project" value="InterPro"/>
</dbReference>
<feature type="domain" description="Glucose-methanol-choline oxidoreductase N-terminal" evidence="4">
    <location>
        <begin position="47"/>
        <end position="378"/>
    </location>
</feature>
<dbReference type="Pfam" id="PF05199">
    <property type="entry name" value="GMC_oxred_C"/>
    <property type="match status" value="1"/>
</dbReference>
<dbReference type="Proteomes" id="UP000799537">
    <property type="component" value="Unassembled WGS sequence"/>
</dbReference>
<dbReference type="InterPro" id="IPR012132">
    <property type="entry name" value="GMC_OxRdtase"/>
</dbReference>
<dbReference type="SUPFAM" id="SSF51905">
    <property type="entry name" value="FAD/NAD(P)-binding domain"/>
    <property type="match status" value="1"/>
</dbReference>
<feature type="signal peptide" evidence="3">
    <location>
        <begin position="1"/>
        <end position="21"/>
    </location>
</feature>
<comment type="cofactor">
    <cofactor evidence="2">
        <name>FAD</name>
        <dbReference type="ChEBI" id="CHEBI:57692"/>
    </cofactor>
</comment>
<gene>
    <name evidence="6" type="ORF">M409DRAFT_57500</name>
</gene>
<evidence type="ECO:0000256" key="3">
    <source>
        <dbReference type="SAM" id="SignalP"/>
    </source>
</evidence>
<feature type="binding site" evidence="2">
    <location>
        <begin position="578"/>
        <end position="579"/>
    </location>
    <ligand>
        <name>FAD</name>
        <dbReference type="ChEBI" id="CHEBI:57692"/>
    </ligand>
</feature>
<sequence length="645" mass="70196">MYRLLQVLAVLLSSTALRVTGENNGPPDYSSFQYPGQPAERSFKPSYDFCVVGGGTAGLVLGNRLSESGKHTVVVFEAGGPPTEMRTYSPPGGNQFGLNGAWSPIDYNFYSVPQRHLNNRSVEYHRETLHYADVTELTGVGGRCLGGSSATNGMYYGLGSKAVYDQWEEDGNPGWGWKEIQAAAKRGTKFVGNPNHTNDNTYMTWDPDAYGTEGPLKIAFQGRVPASNPSFMNAMSAIGVYPVKEQSNGNPIGIRQGTMTLDENFLRSSSYDSYYKASQGRPNLNVLDRAPVSHIIFDEESCNGNQSVQAVGVTFLDTPSGAFHNVSCKNEVILAAGAFHDPFVLKLSGVGPKGELEQYGIRPIVVNDNIGNNMLDHTAFSVIQEVKPQFAAIASIEDMTYDINVLNQAQRDFYAGGAARWNSKYSATGGVTNAFQQMSASELERIGAGAVLAANFTNQAHNEFSYNSHWYPTSFSKYGGPKPNSSYISIQIGNMAALSKGSVKLQSNLPLSDPVIDPNYLAEEADQRMAIQGVKYARQIFAHPEMKKWLVGEAAPGANITSDEDILDFARTTMIPNWHAASTCRMLPREKGGVVDSHLRVYGTKGLRVCDVSTFGRLPDMTLVGSVFAVAENGARIIREEYGDE</sequence>
<evidence type="ECO:0000256" key="1">
    <source>
        <dbReference type="ARBA" id="ARBA00010790"/>
    </source>
</evidence>
<keyword evidence="7" id="KW-1185">Reference proteome</keyword>
<organism evidence="6 7">
    <name type="scientific">Zasmidium cellare ATCC 36951</name>
    <dbReference type="NCBI Taxonomy" id="1080233"/>
    <lineage>
        <taxon>Eukaryota</taxon>
        <taxon>Fungi</taxon>
        <taxon>Dikarya</taxon>
        <taxon>Ascomycota</taxon>
        <taxon>Pezizomycotina</taxon>
        <taxon>Dothideomycetes</taxon>
        <taxon>Dothideomycetidae</taxon>
        <taxon>Mycosphaerellales</taxon>
        <taxon>Mycosphaerellaceae</taxon>
        <taxon>Zasmidium</taxon>
    </lineage>
</organism>
<feature type="binding site" evidence="2">
    <location>
        <position position="292"/>
    </location>
    <ligand>
        <name>FAD</name>
        <dbReference type="ChEBI" id="CHEBI:57692"/>
    </ligand>
</feature>
<dbReference type="Gene3D" id="3.30.560.10">
    <property type="entry name" value="Glucose Oxidase, domain 3"/>
    <property type="match status" value="1"/>
</dbReference>
<evidence type="ECO:0000313" key="7">
    <source>
        <dbReference type="Proteomes" id="UP000799537"/>
    </source>
</evidence>
<dbReference type="AlphaFoldDB" id="A0A6A6CD64"/>
<dbReference type="Pfam" id="PF00732">
    <property type="entry name" value="GMC_oxred_N"/>
    <property type="match status" value="1"/>
</dbReference>
<keyword evidence="2" id="KW-0285">Flavoprotein</keyword>
<reference evidence="6" key="1">
    <citation type="journal article" date="2020" name="Stud. Mycol.">
        <title>101 Dothideomycetes genomes: a test case for predicting lifestyles and emergence of pathogens.</title>
        <authorList>
            <person name="Haridas S."/>
            <person name="Albert R."/>
            <person name="Binder M."/>
            <person name="Bloem J."/>
            <person name="Labutti K."/>
            <person name="Salamov A."/>
            <person name="Andreopoulos B."/>
            <person name="Baker S."/>
            <person name="Barry K."/>
            <person name="Bills G."/>
            <person name="Bluhm B."/>
            <person name="Cannon C."/>
            <person name="Castanera R."/>
            <person name="Culley D."/>
            <person name="Daum C."/>
            <person name="Ezra D."/>
            <person name="Gonzalez J."/>
            <person name="Henrissat B."/>
            <person name="Kuo A."/>
            <person name="Liang C."/>
            <person name="Lipzen A."/>
            <person name="Lutzoni F."/>
            <person name="Magnuson J."/>
            <person name="Mondo S."/>
            <person name="Nolan M."/>
            <person name="Ohm R."/>
            <person name="Pangilinan J."/>
            <person name="Park H.-J."/>
            <person name="Ramirez L."/>
            <person name="Alfaro M."/>
            <person name="Sun H."/>
            <person name="Tritt A."/>
            <person name="Yoshinaga Y."/>
            <person name="Zwiers L.-H."/>
            <person name="Turgeon B."/>
            <person name="Goodwin S."/>
            <person name="Spatafora J."/>
            <person name="Crous P."/>
            <person name="Grigoriev I."/>
        </authorList>
    </citation>
    <scope>NUCLEOTIDE SEQUENCE</scope>
    <source>
        <strain evidence="6">ATCC 36951</strain>
    </source>
</reference>
<accession>A0A6A6CD64</accession>
<evidence type="ECO:0000256" key="2">
    <source>
        <dbReference type="PIRSR" id="PIRSR000137-2"/>
    </source>
</evidence>
<proteinExistence type="inferred from homology"/>
<dbReference type="GO" id="GO:0044550">
    <property type="term" value="P:secondary metabolite biosynthetic process"/>
    <property type="evidence" value="ECO:0007669"/>
    <property type="project" value="TreeGrafter"/>
</dbReference>
<dbReference type="EMBL" id="ML993608">
    <property type="protein sequence ID" value="KAF2163629.1"/>
    <property type="molecule type" value="Genomic_DNA"/>
</dbReference>
<dbReference type="PIRSF" id="PIRSF000137">
    <property type="entry name" value="Alcohol_oxidase"/>
    <property type="match status" value="1"/>
</dbReference>
<dbReference type="InterPro" id="IPR036188">
    <property type="entry name" value="FAD/NAD-bd_sf"/>
</dbReference>
<evidence type="ECO:0000313" key="6">
    <source>
        <dbReference type="EMBL" id="KAF2163629.1"/>
    </source>
</evidence>
<keyword evidence="2" id="KW-0274">FAD</keyword>
<dbReference type="PANTHER" id="PTHR11552">
    <property type="entry name" value="GLUCOSE-METHANOL-CHOLINE GMC OXIDOREDUCTASE"/>
    <property type="match status" value="1"/>
</dbReference>
<evidence type="ECO:0000259" key="5">
    <source>
        <dbReference type="Pfam" id="PF05199"/>
    </source>
</evidence>
<dbReference type="GeneID" id="54566921"/>
<feature type="chain" id="PRO_5025555331" evidence="3">
    <location>
        <begin position="22"/>
        <end position="645"/>
    </location>
</feature>
<dbReference type="RefSeq" id="XP_033664518.1">
    <property type="nucleotide sequence ID" value="XM_033813649.1"/>
</dbReference>
<evidence type="ECO:0000259" key="4">
    <source>
        <dbReference type="Pfam" id="PF00732"/>
    </source>
</evidence>
<dbReference type="InterPro" id="IPR000172">
    <property type="entry name" value="GMC_OxRdtase_N"/>
</dbReference>
<keyword evidence="3" id="KW-0732">Signal</keyword>